<feature type="compositionally biased region" description="Basic and acidic residues" evidence="1">
    <location>
        <begin position="132"/>
        <end position="148"/>
    </location>
</feature>
<accession>A0A7J7DSS9</accession>
<dbReference type="PANTHER" id="PTHR33257:SF6">
    <property type="entry name" value="OXYSTEROL-BINDING 4B-LIKE PROTEIN"/>
    <property type="match status" value="1"/>
</dbReference>
<evidence type="ECO:0000313" key="3">
    <source>
        <dbReference type="Proteomes" id="UP000593562"/>
    </source>
</evidence>
<comment type="caution">
    <text evidence="2">The sequence shown here is derived from an EMBL/GenBank/DDBJ whole genome shotgun (WGS) entry which is preliminary data.</text>
</comment>
<feature type="region of interest" description="Disordered" evidence="1">
    <location>
        <begin position="128"/>
        <end position="192"/>
    </location>
</feature>
<reference evidence="2 3" key="1">
    <citation type="journal article" date="2020" name="Nat. Commun.">
        <title>Genome of Tripterygium wilfordii and identification of cytochrome P450 involved in triptolide biosynthesis.</title>
        <authorList>
            <person name="Tu L."/>
            <person name="Su P."/>
            <person name="Zhang Z."/>
            <person name="Gao L."/>
            <person name="Wang J."/>
            <person name="Hu T."/>
            <person name="Zhou J."/>
            <person name="Zhang Y."/>
            <person name="Zhao Y."/>
            <person name="Liu Y."/>
            <person name="Song Y."/>
            <person name="Tong Y."/>
            <person name="Lu Y."/>
            <person name="Yang J."/>
            <person name="Xu C."/>
            <person name="Jia M."/>
            <person name="Peters R.J."/>
            <person name="Huang L."/>
            <person name="Gao W."/>
        </authorList>
    </citation>
    <scope>NUCLEOTIDE SEQUENCE [LARGE SCALE GENOMIC DNA]</scope>
    <source>
        <strain evidence="3">cv. XIE 37</strain>
        <tissue evidence="2">Leaf</tissue>
    </source>
</reference>
<dbReference type="InParanoid" id="A0A7J7DSS9"/>
<sequence>MDVENNHKNRRERRQLSSLVLQGDDDDDYNLFFDRVISRDSSVGCSSRIYYCHRSTEGVPFQWEMQPGTPKDPPQQDYLIPPLSPPPAIINSGMPKPCIDRIEDRHKASFRSRFWLWLSKHKTKNRKIKTIHRNDSGSNVDHKNEARLDFCGGSSDGGESMGTPRNSRSSSSSSSSLSFSNGRSRHSSRLDSPARESVVGHYGCSPLNFNSVLVFVSRRV</sequence>
<dbReference type="PANTHER" id="PTHR33257">
    <property type="entry name" value="OS05G0165500 PROTEIN"/>
    <property type="match status" value="1"/>
</dbReference>
<dbReference type="Proteomes" id="UP000593562">
    <property type="component" value="Unassembled WGS sequence"/>
</dbReference>
<keyword evidence="3" id="KW-1185">Reference proteome</keyword>
<feature type="compositionally biased region" description="Low complexity" evidence="1">
    <location>
        <begin position="165"/>
        <end position="182"/>
    </location>
</feature>
<name>A0A7J7DSS9_TRIWF</name>
<dbReference type="OrthoDB" id="1684445at2759"/>
<organism evidence="2 3">
    <name type="scientific">Tripterygium wilfordii</name>
    <name type="common">Thunder God vine</name>
    <dbReference type="NCBI Taxonomy" id="458696"/>
    <lineage>
        <taxon>Eukaryota</taxon>
        <taxon>Viridiplantae</taxon>
        <taxon>Streptophyta</taxon>
        <taxon>Embryophyta</taxon>
        <taxon>Tracheophyta</taxon>
        <taxon>Spermatophyta</taxon>
        <taxon>Magnoliopsida</taxon>
        <taxon>eudicotyledons</taxon>
        <taxon>Gunneridae</taxon>
        <taxon>Pentapetalae</taxon>
        <taxon>rosids</taxon>
        <taxon>fabids</taxon>
        <taxon>Celastrales</taxon>
        <taxon>Celastraceae</taxon>
        <taxon>Tripterygium</taxon>
    </lineage>
</organism>
<evidence type="ECO:0000313" key="2">
    <source>
        <dbReference type="EMBL" id="KAF5749418.1"/>
    </source>
</evidence>
<dbReference type="AlphaFoldDB" id="A0A7J7DSS9"/>
<proteinExistence type="predicted"/>
<gene>
    <name evidence="2" type="ORF">HS088_TW04G01387</name>
</gene>
<evidence type="ECO:0000256" key="1">
    <source>
        <dbReference type="SAM" id="MobiDB-lite"/>
    </source>
</evidence>
<protein>
    <submittedName>
        <fullName evidence="2">Uncharacterized protein</fullName>
    </submittedName>
</protein>
<dbReference type="EMBL" id="JAAARO010000004">
    <property type="protein sequence ID" value="KAF5749418.1"/>
    <property type="molecule type" value="Genomic_DNA"/>
</dbReference>